<accession>A0ABX3KWD9</accession>
<evidence type="ECO:0000313" key="3">
    <source>
        <dbReference type="EMBL" id="OOF69457.1"/>
    </source>
</evidence>
<dbReference type="PANTHER" id="PTHR30204:SF92">
    <property type="entry name" value="HTH-TYPE TRANSCRIPTIONAL REGULATOR ZNTR"/>
    <property type="match status" value="1"/>
</dbReference>
<dbReference type="RefSeq" id="WP_077463435.1">
    <property type="nucleotide sequence ID" value="NZ_MLAA01000027.1"/>
</dbReference>
<proteinExistence type="predicted"/>
<dbReference type="InterPro" id="IPR009061">
    <property type="entry name" value="DNA-bd_dom_put_sf"/>
</dbReference>
<feature type="domain" description="HTH merR-type" evidence="2">
    <location>
        <begin position="1"/>
        <end position="69"/>
    </location>
</feature>
<dbReference type="SUPFAM" id="SSF46955">
    <property type="entry name" value="Putative DNA-binding domain"/>
    <property type="match status" value="1"/>
</dbReference>
<dbReference type="Proteomes" id="UP000188820">
    <property type="component" value="Unassembled WGS sequence"/>
</dbReference>
<dbReference type="SMART" id="SM00422">
    <property type="entry name" value="HTH_MERR"/>
    <property type="match status" value="1"/>
</dbReference>
<dbReference type="Pfam" id="PF13411">
    <property type="entry name" value="MerR_1"/>
    <property type="match status" value="1"/>
</dbReference>
<gene>
    <name evidence="3" type="ORF">BKG89_06830</name>
</gene>
<dbReference type="Gene3D" id="1.10.1660.10">
    <property type="match status" value="1"/>
</dbReference>
<sequence>MKINELAKQSGIHLETIRYYEKIGLLPQPQRLANGYRIYDEKSLAYLNFIKTCRSLGFAIEEIKQLNSLKNNPKAHCEADKIVIRHLQNVEEKIASLIDIKKFLTGLVNEKAHRVEECKAISGLEM</sequence>
<evidence type="ECO:0000256" key="1">
    <source>
        <dbReference type="ARBA" id="ARBA00023125"/>
    </source>
</evidence>
<protein>
    <submittedName>
        <fullName evidence="3">MerR family transcriptional regulator</fullName>
    </submittedName>
</protein>
<evidence type="ECO:0000259" key="2">
    <source>
        <dbReference type="PROSITE" id="PS50937"/>
    </source>
</evidence>
<organism evidence="3 4">
    <name type="scientific">Rodentibacter caecimuris</name>
    <dbReference type="NCBI Taxonomy" id="1796644"/>
    <lineage>
        <taxon>Bacteria</taxon>
        <taxon>Pseudomonadati</taxon>
        <taxon>Pseudomonadota</taxon>
        <taxon>Gammaproteobacteria</taxon>
        <taxon>Pasteurellales</taxon>
        <taxon>Pasteurellaceae</taxon>
        <taxon>Rodentibacter</taxon>
    </lineage>
</organism>
<dbReference type="InterPro" id="IPR000551">
    <property type="entry name" value="MerR-type_HTH_dom"/>
</dbReference>
<comment type="caution">
    <text evidence="3">The sequence shown here is derived from an EMBL/GenBank/DDBJ whole genome shotgun (WGS) entry which is preliminary data.</text>
</comment>
<keyword evidence="1" id="KW-0238">DNA-binding</keyword>
<reference evidence="3 4" key="1">
    <citation type="submission" date="2016-10" db="EMBL/GenBank/DDBJ databases">
        <title>Rodentibacter gen. nov. and new species.</title>
        <authorList>
            <person name="Christensen H."/>
        </authorList>
    </citation>
    <scope>NUCLEOTIDE SEQUENCE [LARGE SCALE GENOMIC DNA]</scope>
    <source>
        <strain evidence="3 4">1998236014</strain>
    </source>
</reference>
<evidence type="ECO:0000313" key="4">
    <source>
        <dbReference type="Proteomes" id="UP000188820"/>
    </source>
</evidence>
<dbReference type="PANTHER" id="PTHR30204">
    <property type="entry name" value="REDOX-CYCLING DRUG-SENSING TRANSCRIPTIONAL ACTIVATOR SOXR"/>
    <property type="match status" value="1"/>
</dbReference>
<dbReference type="InterPro" id="IPR047057">
    <property type="entry name" value="MerR_fam"/>
</dbReference>
<dbReference type="EMBL" id="MLAA01000027">
    <property type="protein sequence ID" value="OOF69457.1"/>
    <property type="molecule type" value="Genomic_DNA"/>
</dbReference>
<name>A0ABX3KWD9_9PAST</name>
<dbReference type="PROSITE" id="PS50937">
    <property type="entry name" value="HTH_MERR_2"/>
    <property type="match status" value="1"/>
</dbReference>
<keyword evidence="4" id="KW-1185">Reference proteome</keyword>
<dbReference type="PRINTS" id="PR00040">
    <property type="entry name" value="HTHMERR"/>
</dbReference>